<name>A0A382NQC1_9ZZZZ</name>
<organism evidence="1">
    <name type="scientific">marine metagenome</name>
    <dbReference type="NCBI Taxonomy" id="408172"/>
    <lineage>
        <taxon>unclassified sequences</taxon>
        <taxon>metagenomes</taxon>
        <taxon>ecological metagenomes</taxon>
    </lineage>
</organism>
<evidence type="ECO:0000313" key="1">
    <source>
        <dbReference type="EMBL" id="SVC63374.1"/>
    </source>
</evidence>
<accession>A0A382NQC1</accession>
<feature type="non-terminal residue" evidence="1">
    <location>
        <position position="1"/>
    </location>
</feature>
<sequence>LAQRVLKPSLAASCIGAASLTVKQLV</sequence>
<dbReference type="EMBL" id="UINC01102055">
    <property type="protein sequence ID" value="SVC63374.1"/>
    <property type="molecule type" value="Genomic_DNA"/>
</dbReference>
<gene>
    <name evidence="1" type="ORF">METZ01_LOCUS316228</name>
</gene>
<protein>
    <submittedName>
        <fullName evidence="1">Uncharacterized protein</fullName>
    </submittedName>
</protein>
<dbReference type="AlphaFoldDB" id="A0A382NQC1"/>
<proteinExistence type="predicted"/>
<reference evidence="1" key="1">
    <citation type="submission" date="2018-05" db="EMBL/GenBank/DDBJ databases">
        <authorList>
            <person name="Lanie J.A."/>
            <person name="Ng W.-L."/>
            <person name="Kazmierczak K.M."/>
            <person name="Andrzejewski T.M."/>
            <person name="Davidsen T.M."/>
            <person name="Wayne K.J."/>
            <person name="Tettelin H."/>
            <person name="Glass J.I."/>
            <person name="Rusch D."/>
            <person name="Podicherti R."/>
            <person name="Tsui H.-C.T."/>
            <person name="Winkler M.E."/>
        </authorList>
    </citation>
    <scope>NUCLEOTIDE SEQUENCE</scope>
</reference>